<name>A0ABT6FCA1_9BACT</name>
<keyword evidence="2" id="KW-1185">Reference proteome</keyword>
<evidence type="ECO:0000313" key="2">
    <source>
        <dbReference type="Proteomes" id="UP001216907"/>
    </source>
</evidence>
<dbReference type="Gene3D" id="1.10.1200.10">
    <property type="entry name" value="ACP-like"/>
    <property type="match status" value="1"/>
</dbReference>
<sequence>MDAGLETRVKEFLAKELATHPARFSLRTTLLADLGIDGEDGWELIEAFGKEFEVDLSGFDASKHFGPEAGGTPFTFVYAFIQEFLLRKDPHDLWGLSAITIGDLIEAAEQETWLK</sequence>
<evidence type="ECO:0000313" key="1">
    <source>
        <dbReference type="EMBL" id="MDG3005214.1"/>
    </source>
</evidence>
<dbReference type="InterPro" id="IPR036736">
    <property type="entry name" value="ACP-like_sf"/>
</dbReference>
<proteinExistence type="predicted"/>
<protein>
    <submittedName>
        <fullName evidence="1">DUF1493 family protein</fullName>
    </submittedName>
</protein>
<accession>A0ABT6FCA1</accession>
<dbReference type="Proteomes" id="UP001216907">
    <property type="component" value="Unassembled WGS sequence"/>
</dbReference>
<gene>
    <name evidence="1" type="ORF">PZE19_15605</name>
</gene>
<dbReference type="SUPFAM" id="SSF47336">
    <property type="entry name" value="ACP-like"/>
    <property type="match status" value="1"/>
</dbReference>
<comment type="caution">
    <text evidence="1">The sequence shown here is derived from an EMBL/GenBank/DDBJ whole genome shotgun (WGS) entry which is preliminary data.</text>
</comment>
<dbReference type="RefSeq" id="WP_277861559.1">
    <property type="nucleotide sequence ID" value="NZ_JARRAG010000002.1"/>
</dbReference>
<dbReference type="InterPro" id="IPR010862">
    <property type="entry name" value="DUF1493"/>
</dbReference>
<dbReference type="Pfam" id="PF07377">
    <property type="entry name" value="DUF1493"/>
    <property type="match status" value="1"/>
</dbReference>
<reference evidence="1 2" key="1">
    <citation type="submission" date="2023-03" db="EMBL/GenBank/DDBJ databases">
        <title>Paludisphaera mucosa sp. nov. a novel planctomycete from northern fen.</title>
        <authorList>
            <person name="Ivanova A."/>
        </authorList>
    </citation>
    <scope>NUCLEOTIDE SEQUENCE [LARGE SCALE GENOMIC DNA]</scope>
    <source>
        <strain evidence="1 2">Pla2</strain>
    </source>
</reference>
<dbReference type="EMBL" id="JARRAG010000002">
    <property type="protein sequence ID" value="MDG3005214.1"/>
    <property type="molecule type" value="Genomic_DNA"/>
</dbReference>
<organism evidence="1 2">
    <name type="scientific">Paludisphaera mucosa</name>
    <dbReference type="NCBI Taxonomy" id="3030827"/>
    <lineage>
        <taxon>Bacteria</taxon>
        <taxon>Pseudomonadati</taxon>
        <taxon>Planctomycetota</taxon>
        <taxon>Planctomycetia</taxon>
        <taxon>Isosphaerales</taxon>
        <taxon>Isosphaeraceae</taxon>
        <taxon>Paludisphaera</taxon>
    </lineage>
</organism>